<name>A0A4S4KWS7_9APHY</name>
<evidence type="ECO:0000313" key="6">
    <source>
        <dbReference type="EMBL" id="THH02588.1"/>
    </source>
</evidence>
<feature type="transmembrane region" description="Helical" evidence="5">
    <location>
        <begin position="143"/>
        <end position="163"/>
    </location>
</feature>
<dbReference type="PANTHER" id="PTHR30266:SF2">
    <property type="entry name" value="LARGE-CONDUCTANCE MECHANOSENSITIVE CHANNEL"/>
    <property type="match status" value="1"/>
</dbReference>
<dbReference type="GO" id="GO:0008381">
    <property type="term" value="F:mechanosensitive monoatomic ion channel activity"/>
    <property type="evidence" value="ECO:0007669"/>
    <property type="project" value="TreeGrafter"/>
</dbReference>
<accession>A0A4S4KWS7</accession>
<sequence length="210" mass="23330">MSDDRENGQQSRLLNGTHTVIRRVHSAWSNFIDLGEPSLYFYVQPRNADLSLHGADFLGRDNVLEVAVGLMIASSFTAVVNSLVSDVLLPPISLLPFMSHRNLPEKFWVLRKGPHGDEGYNTLNQAAEDGAVTMAYGVFLDKIFTFLSLGIVLYAIAQIYGVLSKDSIIKNTVKCPYCRKSISEKAQRCVNCTSWVDGREDRETTALATQ</sequence>
<proteinExistence type="predicted"/>
<dbReference type="Proteomes" id="UP000309038">
    <property type="component" value="Unassembled WGS sequence"/>
</dbReference>
<dbReference type="SUPFAM" id="SSF81330">
    <property type="entry name" value="Gated mechanosensitive channel"/>
    <property type="match status" value="1"/>
</dbReference>
<comment type="caution">
    <text evidence="6">The sequence shown here is derived from an EMBL/GenBank/DDBJ whole genome shotgun (WGS) entry which is preliminary data.</text>
</comment>
<evidence type="ECO:0000256" key="1">
    <source>
        <dbReference type="ARBA" id="ARBA00004141"/>
    </source>
</evidence>
<dbReference type="InterPro" id="IPR036019">
    <property type="entry name" value="MscL_channel"/>
</dbReference>
<protein>
    <recommendedName>
        <fullName evidence="8">Large-conductance mechanosensitive channel</fullName>
    </recommendedName>
</protein>
<feature type="transmembrane region" description="Helical" evidence="5">
    <location>
        <begin position="63"/>
        <end position="84"/>
    </location>
</feature>
<dbReference type="PANTHER" id="PTHR30266">
    <property type="entry name" value="MECHANOSENSITIVE CHANNEL MSCL"/>
    <property type="match status" value="1"/>
</dbReference>
<evidence type="ECO:0000313" key="7">
    <source>
        <dbReference type="Proteomes" id="UP000309038"/>
    </source>
</evidence>
<evidence type="ECO:0000256" key="3">
    <source>
        <dbReference type="ARBA" id="ARBA00022989"/>
    </source>
</evidence>
<dbReference type="Pfam" id="PF01741">
    <property type="entry name" value="MscL"/>
    <property type="match status" value="1"/>
</dbReference>
<evidence type="ECO:0000256" key="4">
    <source>
        <dbReference type="ARBA" id="ARBA00023136"/>
    </source>
</evidence>
<dbReference type="InterPro" id="IPR037673">
    <property type="entry name" value="MSC/AndL"/>
</dbReference>
<reference evidence="6 7" key="1">
    <citation type="submission" date="2019-02" db="EMBL/GenBank/DDBJ databases">
        <title>Genome sequencing of the rare red list fungi Phlebia centrifuga.</title>
        <authorList>
            <person name="Buettner E."/>
            <person name="Kellner H."/>
        </authorList>
    </citation>
    <scope>NUCLEOTIDE SEQUENCE [LARGE SCALE GENOMIC DNA]</scope>
    <source>
        <strain evidence="6 7">DSM 108282</strain>
    </source>
</reference>
<evidence type="ECO:0008006" key="8">
    <source>
        <dbReference type="Google" id="ProtNLM"/>
    </source>
</evidence>
<dbReference type="AlphaFoldDB" id="A0A4S4KWS7"/>
<keyword evidence="4 5" id="KW-0472">Membrane</keyword>
<keyword evidence="7" id="KW-1185">Reference proteome</keyword>
<comment type="subcellular location">
    <subcellularLocation>
        <location evidence="1">Membrane</location>
        <topology evidence="1">Multi-pass membrane protein</topology>
    </subcellularLocation>
</comment>
<keyword evidence="3 5" id="KW-1133">Transmembrane helix</keyword>
<dbReference type="Gene3D" id="1.10.1200.120">
    <property type="entry name" value="Large-conductance mechanosensitive channel, MscL, domain 1"/>
    <property type="match status" value="1"/>
</dbReference>
<organism evidence="6 7">
    <name type="scientific">Hermanssonia centrifuga</name>
    <dbReference type="NCBI Taxonomy" id="98765"/>
    <lineage>
        <taxon>Eukaryota</taxon>
        <taxon>Fungi</taxon>
        <taxon>Dikarya</taxon>
        <taxon>Basidiomycota</taxon>
        <taxon>Agaricomycotina</taxon>
        <taxon>Agaricomycetes</taxon>
        <taxon>Polyporales</taxon>
        <taxon>Meruliaceae</taxon>
        <taxon>Hermanssonia</taxon>
    </lineage>
</organism>
<gene>
    <name evidence="6" type="ORF">EW026_g304</name>
</gene>
<keyword evidence="2 5" id="KW-0812">Transmembrane</keyword>
<dbReference type="EMBL" id="SGPJ01000004">
    <property type="protein sequence ID" value="THH02588.1"/>
    <property type="molecule type" value="Genomic_DNA"/>
</dbReference>
<evidence type="ECO:0000256" key="2">
    <source>
        <dbReference type="ARBA" id="ARBA00022692"/>
    </source>
</evidence>
<dbReference type="GO" id="GO:0016020">
    <property type="term" value="C:membrane"/>
    <property type="evidence" value="ECO:0007669"/>
    <property type="project" value="UniProtKB-SubCell"/>
</dbReference>
<evidence type="ECO:0000256" key="5">
    <source>
        <dbReference type="SAM" id="Phobius"/>
    </source>
</evidence>